<comment type="caution">
    <text evidence="2">The sequence shown here is derived from an EMBL/GenBank/DDBJ whole genome shotgun (WGS) entry which is preliminary data.</text>
</comment>
<evidence type="ECO:0000256" key="1">
    <source>
        <dbReference type="SAM" id="Coils"/>
    </source>
</evidence>
<protein>
    <recommendedName>
        <fullName evidence="4">LXG domain-containing protein</fullName>
    </recommendedName>
</protein>
<organism evidence="2 3">
    <name type="scientific">Cerasibacillus terrae</name>
    <dbReference type="NCBI Taxonomy" id="2498845"/>
    <lineage>
        <taxon>Bacteria</taxon>
        <taxon>Bacillati</taxon>
        <taxon>Bacillota</taxon>
        <taxon>Bacilli</taxon>
        <taxon>Bacillales</taxon>
        <taxon>Bacillaceae</taxon>
        <taxon>Cerasibacillus</taxon>
    </lineage>
</organism>
<evidence type="ECO:0000313" key="3">
    <source>
        <dbReference type="Proteomes" id="UP000321574"/>
    </source>
</evidence>
<accession>A0A5C8NXI6</accession>
<dbReference type="OrthoDB" id="1074132at2"/>
<dbReference type="EMBL" id="VDUW01000003">
    <property type="protein sequence ID" value="TXL65731.1"/>
    <property type="molecule type" value="Genomic_DNA"/>
</dbReference>
<dbReference type="RefSeq" id="WP_147666401.1">
    <property type="nucleotide sequence ID" value="NZ_VDUW01000003.1"/>
</dbReference>
<keyword evidence="1" id="KW-0175">Coiled coil</keyword>
<dbReference type="AlphaFoldDB" id="A0A5C8NXI6"/>
<keyword evidence="3" id="KW-1185">Reference proteome</keyword>
<feature type="coiled-coil region" evidence="1">
    <location>
        <begin position="12"/>
        <end position="68"/>
    </location>
</feature>
<name>A0A5C8NXI6_9BACI</name>
<reference evidence="2 3" key="1">
    <citation type="submission" date="2019-06" db="EMBL/GenBank/DDBJ databases">
        <title>Cerasibacillus sp. nov., isolated from maize field.</title>
        <authorList>
            <person name="Lin S.-Y."/>
            <person name="Tsai C.-F."/>
            <person name="Young C.-C."/>
        </authorList>
    </citation>
    <scope>NUCLEOTIDE SEQUENCE [LARGE SCALE GENOMIC DNA]</scope>
    <source>
        <strain evidence="2 3">CC-CFT480</strain>
    </source>
</reference>
<proteinExistence type="predicted"/>
<evidence type="ECO:0000313" key="2">
    <source>
        <dbReference type="EMBL" id="TXL65731.1"/>
    </source>
</evidence>
<sequence>MKRDLQINYGVLDEIIEQLRKYENNLETMEESLTDVSTYIQTYKGESIDAWDERITGSKEKIKDYQAQVSDLLSLFENYVADTTAYISPISRNAMMRVDRNDIWFNLKQMDGGISNNVPKAFMKTYDSPTSIFNFLDDPTDAEKEASRINQAKIENIRQDIQQTKNNLEYKMDELWDLYTSKVKRFENVDDEYNDKAANVKDKYTDFFEGVWDVVEWGSEKVWGLVKGLAVGLYEIAKGLLILVLDAGIVVLSDIIPDIIEPEGLKQAANDRVETYKQTMKHIISDPMSVVESIGQSVFDAAEDEGIMYVAGYELTSLYLWSQAGREEKGVTASVGFNSPITYGIPHIFAK</sequence>
<evidence type="ECO:0008006" key="4">
    <source>
        <dbReference type="Google" id="ProtNLM"/>
    </source>
</evidence>
<gene>
    <name evidence="2" type="ORF">FHP05_06310</name>
</gene>
<dbReference type="Proteomes" id="UP000321574">
    <property type="component" value="Unassembled WGS sequence"/>
</dbReference>